<sequence>MQVRSERQQNLT</sequence>
<organism evidence="1">
    <name type="scientific">Arundo donax</name>
    <name type="common">Giant reed</name>
    <name type="synonym">Donax arundinaceus</name>
    <dbReference type="NCBI Taxonomy" id="35708"/>
    <lineage>
        <taxon>Eukaryota</taxon>
        <taxon>Viridiplantae</taxon>
        <taxon>Streptophyta</taxon>
        <taxon>Embryophyta</taxon>
        <taxon>Tracheophyta</taxon>
        <taxon>Spermatophyta</taxon>
        <taxon>Magnoliopsida</taxon>
        <taxon>Liliopsida</taxon>
        <taxon>Poales</taxon>
        <taxon>Poaceae</taxon>
        <taxon>PACMAD clade</taxon>
        <taxon>Arundinoideae</taxon>
        <taxon>Arundineae</taxon>
        <taxon>Arundo</taxon>
    </lineage>
</organism>
<evidence type="ECO:0000313" key="1">
    <source>
        <dbReference type="EMBL" id="JAD64171.1"/>
    </source>
</evidence>
<reference evidence="1" key="2">
    <citation type="journal article" date="2015" name="Data Brief">
        <title>Shoot transcriptome of the giant reed, Arundo donax.</title>
        <authorList>
            <person name="Barrero R.A."/>
            <person name="Guerrero F.D."/>
            <person name="Moolhuijzen P."/>
            <person name="Goolsby J.A."/>
            <person name="Tidwell J."/>
            <person name="Bellgard S.E."/>
            <person name="Bellgard M.I."/>
        </authorList>
    </citation>
    <scope>NUCLEOTIDE SEQUENCE</scope>
    <source>
        <tissue evidence="1">Shoot tissue taken approximately 20 cm above the soil surface</tissue>
    </source>
</reference>
<accession>A0A0A9BLE1</accession>
<dbReference type="EMBL" id="GBRH01233724">
    <property type="protein sequence ID" value="JAD64171.1"/>
    <property type="molecule type" value="Transcribed_RNA"/>
</dbReference>
<proteinExistence type="predicted"/>
<protein>
    <submittedName>
        <fullName evidence="1">Uncharacterized protein</fullName>
    </submittedName>
</protein>
<name>A0A0A9BLE1_ARUDO</name>
<reference evidence="1" key="1">
    <citation type="submission" date="2014-09" db="EMBL/GenBank/DDBJ databases">
        <authorList>
            <person name="Magalhaes I.L.F."/>
            <person name="Oliveira U."/>
            <person name="Santos F.R."/>
            <person name="Vidigal T.H.D.A."/>
            <person name="Brescovit A.D."/>
            <person name="Santos A.J."/>
        </authorList>
    </citation>
    <scope>NUCLEOTIDE SEQUENCE</scope>
    <source>
        <tissue evidence="1">Shoot tissue taken approximately 20 cm above the soil surface</tissue>
    </source>
</reference>